<comment type="caution">
    <text evidence="3">The sequence shown here is derived from an EMBL/GenBank/DDBJ whole genome shotgun (WGS) entry which is preliminary data.</text>
</comment>
<dbReference type="RefSeq" id="WP_061853415.1">
    <property type="nucleotide sequence ID" value="NZ_LUGM01000001.1"/>
</dbReference>
<dbReference type="EMBL" id="LUGM01000001">
    <property type="protein sequence ID" value="KYH15664.1"/>
    <property type="molecule type" value="Genomic_DNA"/>
</dbReference>
<dbReference type="InterPro" id="IPR016181">
    <property type="entry name" value="Acyl_CoA_acyltransferase"/>
</dbReference>
<feature type="domain" description="N-acetyltransferase" evidence="1">
    <location>
        <begin position="1"/>
        <end position="155"/>
    </location>
</feature>
<dbReference type="InterPro" id="IPR000182">
    <property type="entry name" value="GNAT_dom"/>
</dbReference>
<keyword evidence="3" id="KW-0808">Transferase</keyword>
<evidence type="ECO:0000313" key="3">
    <source>
        <dbReference type="EMBL" id="KYH15664.1"/>
    </source>
</evidence>
<evidence type="ECO:0000259" key="1">
    <source>
        <dbReference type="PROSITE" id="PS51186"/>
    </source>
</evidence>
<evidence type="ECO:0000313" key="2">
    <source>
        <dbReference type="EMBL" id="KYH14113.1"/>
    </source>
</evidence>
<evidence type="ECO:0000313" key="4">
    <source>
        <dbReference type="Proteomes" id="UP000075418"/>
    </source>
</evidence>
<dbReference type="Pfam" id="PF00583">
    <property type="entry name" value="Acetyltransf_1"/>
    <property type="match status" value="1"/>
</dbReference>
<dbReference type="SUPFAM" id="SSF55729">
    <property type="entry name" value="Acyl-CoA N-acyltransferases (Nat)"/>
    <property type="match status" value="1"/>
</dbReference>
<organism evidence="3 4">
    <name type="scientific">Staphylococcus kloosii</name>
    <dbReference type="NCBI Taxonomy" id="29384"/>
    <lineage>
        <taxon>Bacteria</taxon>
        <taxon>Bacillati</taxon>
        <taxon>Bacillota</taxon>
        <taxon>Bacilli</taxon>
        <taxon>Bacillales</taxon>
        <taxon>Staphylococcaceae</taxon>
        <taxon>Staphylococcus</taxon>
    </lineage>
</organism>
<name>A0A151A7J0_9STAP</name>
<reference evidence="3 4" key="1">
    <citation type="submission" date="2016-02" db="EMBL/GenBank/DDBJ databases">
        <title>Draft genome sequence of hydrocarbon degrading Staphylococcus saprophyticus Strain CNV2, isolated from crude-oil contaminated soil from Noonmati Oil Refinery, Guwahati, Assam, India.</title>
        <authorList>
            <person name="Mukherjee A."/>
            <person name="Chettri B."/>
            <person name="Langpoklakpam J."/>
            <person name="Singh A.K."/>
            <person name="Chattopadhyay D.J."/>
        </authorList>
    </citation>
    <scope>NUCLEOTIDE SEQUENCE [LARGE SCALE GENOMIC DNA]</scope>
    <source>
        <strain evidence="3 4">CNV2</strain>
    </source>
</reference>
<dbReference type="EMBL" id="LUGM01000002">
    <property type="protein sequence ID" value="KYH14113.1"/>
    <property type="molecule type" value="Genomic_DNA"/>
</dbReference>
<dbReference type="GO" id="GO:0016747">
    <property type="term" value="F:acyltransferase activity, transferring groups other than amino-acyl groups"/>
    <property type="evidence" value="ECO:0007669"/>
    <property type="project" value="InterPro"/>
</dbReference>
<gene>
    <name evidence="2" type="ORF">A0131_04795</name>
    <name evidence="3" type="ORF">A0131_11375</name>
</gene>
<dbReference type="Proteomes" id="UP000075418">
    <property type="component" value="Unassembled WGS sequence"/>
</dbReference>
<proteinExistence type="predicted"/>
<sequence length="155" mass="17767">MIFAKYTASLWNYINDFNILKSDRRFTKTPAENIKLAQNNVERFPTLVFNDAQQCIAFFTLHIGEGVKPYTDNPDAVFFRSFSVDNNFRGEGVGRAVIENLPTYVADTFPTIDEIYLTVNTDNEVALQLYKKCNYCYVGDADLEGKPVYILKYSI</sequence>
<dbReference type="Gene3D" id="3.40.630.30">
    <property type="match status" value="1"/>
</dbReference>
<protein>
    <submittedName>
        <fullName evidence="3">GNAT family acetyltransferase</fullName>
    </submittedName>
</protein>
<dbReference type="PROSITE" id="PS51186">
    <property type="entry name" value="GNAT"/>
    <property type="match status" value="1"/>
</dbReference>
<accession>A0A151A7J0</accession>
<dbReference type="CDD" id="cd04301">
    <property type="entry name" value="NAT_SF"/>
    <property type="match status" value="1"/>
</dbReference>
<dbReference type="AlphaFoldDB" id="A0A151A7J0"/>